<dbReference type="OrthoDB" id="2013972at2759"/>
<dbReference type="AlphaFoldDB" id="Q2GZ34"/>
<evidence type="ECO:0000313" key="1">
    <source>
        <dbReference type="EMBL" id="EAQ88593.1"/>
    </source>
</evidence>
<dbReference type="InParanoid" id="Q2GZ34"/>
<dbReference type="RefSeq" id="XP_001224426.1">
    <property type="nucleotide sequence ID" value="XM_001224425.1"/>
</dbReference>
<reference evidence="2" key="1">
    <citation type="journal article" date="2015" name="Genome Announc.">
        <title>Draft genome sequence of the cellulolytic fungus Chaetomium globosum.</title>
        <authorList>
            <person name="Cuomo C.A."/>
            <person name="Untereiner W.A."/>
            <person name="Ma L.-J."/>
            <person name="Grabherr M."/>
            <person name="Birren B.W."/>
        </authorList>
    </citation>
    <scope>NUCLEOTIDE SEQUENCE [LARGE SCALE GENOMIC DNA]</scope>
    <source>
        <strain evidence="2">ATCC 6205 / CBS 148.51 / DSM 1962 / NBRC 6347 / NRRL 1970</strain>
    </source>
</reference>
<dbReference type="EMBL" id="CH408032">
    <property type="protein sequence ID" value="EAQ88593.1"/>
    <property type="molecule type" value="Genomic_DNA"/>
</dbReference>
<evidence type="ECO:0000313" key="2">
    <source>
        <dbReference type="Proteomes" id="UP000001056"/>
    </source>
</evidence>
<accession>Q2GZ34</accession>
<gene>
    <name evidence="1" type="ORF">CHGG_05212</name>
</gene>
<protein>
    <recommendedName>
        <fullName evidence="3">Methyltransferase domain-containing protein</fullName>
    </recommendedName>
</protein>
<dbReference type="GeneID" id="4391850"/>
<name>Q2GZ34_CHAGB</name>
<organism evidence="1 2">
    <name type="scientific">Chaetomium globosum (strain ATCC 6205 / CBS 148.51 / DSM 1962 / NBRC 6347 / NRRL 1970)</name>
    <name type="common">Soil fungus</name>
    <dbReference type="NCBI Taxonomy" id="306901"/>
    <lineage>
        <taxon>Eukaryota</taxon>
        <taxon>Fungi</taxon>
        <taxon>Dikarya</taxon>
        <taxon>Ascomycota</taxon>
        <taxon>Pezizomycotina</taxon>
        <taxon>Sordariomycetes</taxon>
        <taxon>Sordariomycetidae</taxon>
        <taxon>Sordariales</taxon>
        <taxon>Chaetomiaceae</taxon>
        <taxon>Chaetomium</taxon>
    </lineage>
</organism>
<dbReference type="OMA" id="IMQEVGF"/>
<dbReference type="eggNOG" id="ENOG502RS7T">
    <property type="taxonomic scope" value="Eukaryota"/>
</dbReference>
<dbReference type="SUPFAM" id="SSF53335">
    <property type="entry name" value="S-adenosyl-L-methionine-dependent methyltransferases"/>
    <property type="match status" value="1"/>
</dbReference>
<dbReference type="Gene3D" id="3.40.50.150">
    <property type="entry name" value="Vaccinia Virus protein VP39"/>
    <property type="match status" value="1"/>
</dbReference>
<sequence>MGRIMNGSFSDPKEIVRKAFDQLEPGGYLEIQDMACPLGCDDGTLKKDSDLWLWVTTLMKAMEIAQRPLTFAQQWKTFLEEVGFEDVVEIVHKWPINTWARDPKYKTLGRWSLLNTDQVIEPAILAPATRFLGWSHEDAMALATNARKAIKDPRVHSYWPMHFVYGRKPGGKAAASA</sequence>
<dbReference type="Proteomes" id="UP000001056">
    <property type="component" value="Unassembled WGS sequence"/>
</dbReference>
<evidence type="ECO:0008006" key="3">
    <source>
        <dbReference type="Google" id="ProtNLM"/>
    </source>
</evidence>
<dbReference type="HOGENOM" id="CLU_010595_2_4_1"/>
<dbReference type="InterPro" id="IPR029063">
    <property type="entry name" value="SAM-dependent_MTases_sf"/>
</dbReference>
<dbReference type="VEuPathDB" id="FungiDB:CHGG_05212"/>
<keyword evidence="2" id="KW-1185">Reference proteome</keyword>
<proteinExistence type="predicted"/>